<feature type="compositionally biased region" description="Acidic residues" evidence="2">
    <location>
        <begin position="266"/>
        <end position="283"/>
    </location>
</feature>
<accession>A0ABR2Z7A8</accession>
<dbReference type="Proteomes" id="UP001437256">
    <property type="component" value="Unassembled WGS sequence"/>
</dbReference>
<feature type="region of interest" description="Disordered" evidence="2">
    <location>
        <begin position="1"/>
        <end position="66"/>
    </location>
</feature>
<gene>
    <name evidence="3" type="ORF">AAF712_016568</name>
</gene>
<proteinExistence type="predicted"/>
<feature type="region of interest" description="Disordered" evidence="2">
    <location>
        <begin position="213"/>
        <end position="323"/>
    </location>
</feature>
<evidence type="ECO:0000256" key="1">
    <source>
        <dbReference type="SAM" id="Coils"/>
    </source>
</evidence>
<comment type="caution">
    <text evidence="3">The sequence shown here is derived from an EMBL/GenBank/DDBJ whole genome shotgun (WGS) entry which is preliminary data.</text>
</comment>
<organism evidence="3 4">
    <name type="scientific">Marasmius tenuissimus</name>
    <dbReference type="NCBI Taxonomy" id="585030"/>
    <lineage>
        <taxon>Eukaryota</taxon>
        <taxon>Fungi</taxon>
        <taxon>Dikarya</taxon>
        <taxon>Basidiomycota</taxon>
        <taxon>Agaricomycotina</taxon>
        <taxon>Agaricomycetes</taxon>
        <taxon>Agaricomycetidae</taxon>
        <taxon>Agaricales</taxon>
        <taxon>Marasmiineae</taxon>
        <taxon>Marasmiaceae</taxon>
        <taxon>Marasmius</taxon>
    </lineage>
</organism>
<evidence type="ECO:0000256" key="2">
    <source>
        <dbReference type="SAM" id="MobiDB-lite"/>
    </source>
</evidence>
<keyword evidence="1" id="KW-0175">Coiled coil</keyword>
<dbReference type="EMBL" id="JBBXMP010000914">
    <property type="protein sequence ID" value="KAL0056819.1"/>
    <property type="molecule type" value="Genomic_DNA"/>
</dbReference>
<feature type="region of interest" description="Disordered" evidence="2">
    <location>
        <begin position="383"/>
        <end position="457"/>
    </location>
</feature>
<evidence type="ECO:0008006" key="5">
    <source>
        <dbReference type="Google" id="ProtNLM"/>
    </source>
</evidence>
<feature type="compositionally biased region" description="Basic residues" evidence="2">
    <location>
        <begin position="384"/>
        <end position="393"/>
    </location>
</feature>
<name>A0ABR2Z7A8_9AGAR</name>
<feature type="compositionally biased region" description="Low complexity" evidence="2">
    <location>
        <begin position="21"/>
        <end position="40"/>
    </location>
</feature>
<sequence>MGKRKNEPGDTPPATKKSKANSKSTTTPTPKGARTRTAAAAKKRGKNEPEPADEEEEEDPAEADIDWSDVSLSEAIVSAIISNSVIKQVLYPSPGSNASTANGGGMKKTEAQQMVAEEVFGEHPVYKEAFTKAKTPKQKEKWSLRIKNRLVKMTKIVNKIKEEMGATGAGISRADDIDMNIPSAVTNAWTKYSEIAPWFFDMRDLMGERPNLVPTGLGNSDSPIEMDIINPHTDDNDDDNNDDGNAAGGNENTKREQSFASGNASEDYDVESVLDEDEDDAGEGTEVKGDTKGTGKGKEANKTTSAQAAAKRVNPKKRKTARDEFADIAKEEERTRRQELDVARLMQEESLTRTKYEMQLKIKQEDRELEMLKVKANLKELKMKQKHERRMRRYGNPSNMAFPQVPVNRDSELIGSPYLSGQHDGLPGDSNTMDGGWNTGNMSGLYHDSTPSFNDAK</sequence>
<feature type="coiled-coil region" evidence="1">
    <location>
        <begin position="328"/>
        <end position="382"/>
    </location>
</feature>
<evidence type="ECO:0000313" key="4">
    <source>
        <dbReference type="Proteomes" id="UP001437256"/>
    </source>
</evidence>
<evidence type="ECO:0000313" key="3">
    <source>
        <dbReference type="EMBL" id="KAL0056819.1"/>
    </source>
</evidence>
<reference evidence="3 4" key="1">
    <citation type="submission" date="2024-05" db="EMBL/GenBank/DDBJ databases">
        <title>A draft genome resource for the thread blight pathogen Marasmius tenuissimus strain MS-2.</title>
        <authorList>
            <person name="Yulfo-Soto G.E."/>
            <person name="Baruah I.K."/>
            <person name="Amoako-Attah I."/>
            <person name="Bukari Y."/>
            <person name="Meinhardt L.W."/>
            <person name="Bailey B.A."/>
            <person name="Cohen S.P."/>
        </authorList>
    </citation>
    <scope>NUCLEOTIDE SEQUENCE [LARGE SCALE GENOMIC DNA]</scope>
    <source>
        <strain evidence="3 4">MS-2</strain>
    </source>
</reference>
<keyword evidence="4" id="KW-1185">Reference proteome</keyword>
<feature type="compositionally biased region" description="Acidic residues" evidence="2">
    <location>
        <begin position="50"/>
        <end position="66"/>
    </location>
</feature>
<protein>
    <recommendedName>
        <fullName evidence="5">No apical meristem-associated C-terminal domain-containing protein</fullName>
    </recommendedName>
</protein>
<feature type="compositionally biased region" description="Basic and acidic residues" evidence="2">
    <location>
        <begin position="285"/>
        <end position="301"/>
    </location>
</feature>